<sequence>MADLEPIPCLYLLCTSRSDQGLHLVIVGSSGAIKHTNLSAVNCERRPSVRHHTFSYINTRGPWARGHEGNTRE</sequence>
<proteinExistence type="predicted"/>
<dbReference type="Gramene" id="KXG32206">
    <property type="protein sequence ID" value="KXG32206"/>
    <property type="gene ID" value="SORBI_3003G118800"/>
</dbReference>
<dbReference type="Proteomes" id="UP000000768">
    <property type="component" value="Chromosome 3"/>
</dbReference>
<evidence type="ECO:0000313" key="2">
    <source>
        <dbReference type="Proteomes" id="UP000000768"/>
    </source>
</evidence>
<organism evidence="1 2">
    <name type="scientific">Sorghum bicolor</name>
    <name type="common">Sorghum</name>
    <name type="synonym">Sorghum vulgare</name>
    <dbReference type="NCBI Taxonomy" id="4558"/>
    <lineage>
        <taxon>Eukaryota</taxon>
        <taxon>Viridiplantae</taxon>
        <taxon>Streptophyta</taxon>
        <taxon>Embryophyta</taxon>
        <taxon>Tracheophyta</taxon>
        <taxon>Spermatophyta</taxon>
        <taxon>Magnoliopsida</taxon>
        <taxon>Liliopsida</taxon>
        <taxon>Poales</taxon>
        <taxon>Poaceae</taxon>
        <taxon>PACMAD clade</taxon>
        <taxon>Panicoideae</taxon>
        <taxon>Andropogonodae</taxon>
        <taxon>Andropogoneae</taxon>
        <taxon>Sorghinae</taxon>
        <taxon>Sorghum</taxon>
    </lineage>
</organism>
<dbReference type="AlphaFoldDB" id="A0A1B6Q2P9"/>
<name>A0A1B6Q2P9_SORBI</name>
<reference evidence="2" key="2">
    <citation type="journal article" date="2018" name="Plant J.">
        <title>The Sorghum bicolor reference genome: improved assembly, gene annotations, a transcriptome atlas, and signatures of genome organization.</title>
        <authorList>
            <person name="McCormick R.F."/>
            <person name="Truong S.K."/>
            <person name="Sreedasyam A."/>
            <person name="Jenkins J."/>
            <person name="Shu S."/>
            <person name="Sims D."/>
            <person name="Kennedy M."/>
            <person name="Amirebrahimi M."/>
            <person name="Weers B.D."/>
            <person name="McKinley B."/>
            <person name="Mattison A."/>
            <person name="Morishige D.T."/>
            <person name="Grimwood J."/>
            <person name="Schmutz J."/>
            <person name="Mullet J.E."/>
        </authorList>
    </citation>
    <scope>NUCLEOTIDE SEQUENCE [LARGE SCALE GENOMIC DNA]</scope>
    <source>
        <strain evidence="2">cv. BTx623</strain>
    </source>
</reference>
<accession>A0A1B6Q2P9</accession>
<reference evidence="1 2" key="1">
    <citation type="journal article" date="2009" name="Nature">
        <title>The Sorghum bicolor genome and the diversification of grasses.</title>
        <authorList>
            <person name="Paterson A.H."/>
            <person name="Bowers J.E."/>
            <person name="Bruggmann R."/>
            <person name="Dubchak I."/>
            <person name="Grimwood J."/>
            <person name="Gundlach H."/>
            <person name="Haberer G."/>
            <person name="Hellsten U."/>
            <person name="Mitros T."/>
            <person name="Poliakov A."/>
            <person name="Schmutz J."/>
            <person name="Spannagl M."/>
            <person name="Tang H."/>
            <person name="Wang X."/>
            <person name="Wicker T."/>
            <person name="Bharti A.K."/>
            <person name="Chapman J."/>
            <person name="Feltus F.A."/>
            <person name="Gowik U."/>
            <person name="Grigoriev I.V."/>
            <person name="Lyons E."/>
            <person name="Maher C.A."/>
            <person name="Martis M."/>
            <person name="Narechania A."/>
            <person name="Otillar R.P."/>
            <person name="Penning B.W."/>
            <person name="Salamov A.A."/>
            <person name="Wang Y."/>
            <person name="Zhang L."/>
            <person name="Carpita N.C."/>
            <person name="Freeling M."/>
            <person name="Gingle A.R."/>
            <person name="Hash C.T."/>
            <person name="Keller B."/>
            <person name="Klein P."/>
            <person name="Kresovich S."/>
            <person name="McCann M.C."/>
            <person name="Ming R."/>
            <person name="Peterson D.G."/>
            <person name="Mehboob-ur-Rahman"/>
            <person name="Ware D."/>
            <person name="Westhoff P."/>
            <person name="Mayer K.F."/>
            <person name="Messing J."/>
            <person name="Rokhsar D.S."/>
        </authorList>
    </citation>
    <scope>NUCLEOTIDE SEQUENCE [LARGE SCALE GENOMIC DNA]</scope>
    <source>
        <strain evidence="2">cv. BTx623</strain>
    </source>
</reference>
<dbReference type="EMBL" id="CM000762">
    <property type="protein sequence ID" value="KXG32206.1"/>
    <property type="molecule type" value="Genomic_DNA"/>
</dbReference>
<dbReference type="InParanoid" id="A0A1B6Q2P9"/>
<gene>
    <name evidence="1" type="ORF">SORBI_3003G118800</name>
</gene>
<protein>
    <submittedName>
        <fullName evidence="1">Uncharacterized protein</fullName>
    </submittedName>
</protein>
<evidence type="ECO:0000313" key="1">
    <source>
        <dbReference type="EMBL" id="KXG32206.1"/>
    </source>
</evidence>
<keyword evidence="2" id="KW-1185">Reference proteome</keyword>